<dbReference type="InterPro" id="IPR050639">
    <property type="entry name" value="SSR_resolvase"/>
</dbReference>
<protein>
    <submittedName>
        <fullName evidence="3">DNA invertase Pin-like site-specific DNA recombinase</fullName>
    </submittedName>
</protein>
<dbReference type="EMBL" id="QPJT01000009">
    <property type="protein sequence ID" value="RCX16898.1"/>
    <property type="molecule type" value="Genomic_DNA"/>
</dbReference>
<dbReference type="InterPro" id="IPR011109">
    <property type="entry name" value="DNA_bind_recombinase_dom"/>
</dbReference>
<keyword evidence="1" id="KW-0175">Coiled coil</keyword>
<dbReference type="InterPro" id="IPR006119">
    <property type="entry name" value="Resolv_N"/>
</dbReference>
<dbReference type="SUPFAM" id="SSF53041">
    <property type="entry name" value="Resolvase-like"/>
    <property type="match status" value="1"/>
</dbReference>
<dbReference type="Proteomes" id="UP000253034">
    <property type="component" value="Unassembled WGS sequence"/>
</dbReference>
<dbReference type="PROSITE" id="PS51737">
    <property type="entry name" value="RECOMBINASE_DNA_BIND"/>
    <property type="match status" value="1"/>
</dbReference>
<dbReference type="Pfam" id="PF07508">
    <property type="entry name" value="Recombinase"/>
    <property type="match status" value="1"/>
</dbReference>
<dbReference type="Gene3D" id="3.90.1750.20">
    <property type="entry name" value="Putative Large Serine Recombinase, Chain B, Domain 2"/>
    <property type="match status" value="1"/>
</dbReference>
<dbReference type="Pfam" id="PF13408">
    <property type="entry name" value="Zn_ribbon_recom"/>
    <property type="match status" value="1"/>
</dbReference>
<dbReference type="PANTHER" id="PTHR30461:SF23">
    <property type="entry name" value="DNA RECOMBINASE-RELATED"/>
    <property type="match status" value="1"/>
</dbReference>
<evidence type="ECO:0000259" key="2">
    <source>
        <dbReference type="PROSITE" id="PS51737"/>
    </source>
</evidence>
<accession>A0A369B8H8</accession>
<evidence type="ECO:0000256" key="1">
    <source>
        <dbReference type="SAM" id="Coils"/>
    </source>
</evidence>
<dbReference type="SMART" id="SM00857">
    <property type="entry name" value="Resolvase"/>
    <property type="match status" value="1"/>
</dbReference>
<dbReference type="GO" id="GO:0003677">
    <property type="term" value="F:DNA binding"/>
    <property type="evidence" value="ECO:0007669"/>
    <property type="project" value="InterPro"/>
</dbReference>
<gene>
    <name evidence="3" type="ORF">DFR58_109125</name>
</gene>
<dbReference type="InterPro" id="IPR036162">
    <property type="entry name" value="Resolvase-like_N_sf"/>
</dbReference>
<feature type="coiled-coil region" evidence="1">
    <location>
        <begin position="468"/>
        <end position="495"/>
    </location>
</feature>
<sequence length="557" mass="64545">MPRKSRVNVTEHKQVKFNIWQIAVYIRLSREDSSSYDESESVANQRAIIEQHIAGFNDGDEYIIVKEYVDDGISGTTDDERDSFQEMLTDITNGRINCVIVKDLARSFRNYSDQGYYLEDWFPRYNIRFISLFHQPLDSYKEPRNMRSIAVPIQGVINENHCAETSDKVRQVFNMKRSNGKHIGSFAPFGYIKHPKDNNALVIDEVAAAVVRDIFNMFLDGMSKSFIVHTLNRHGVLCPAAYKREIQGLKFTYPGLDPAKMPLWTAASVTNILSNGIYCGDMIQGKWRVKSYKIHVQERVPEEEWYVVKNTHEPIVNRITFEKVQELLKKDTRTGPQQKKLYLFSGFLRCADCGKAMARSQVKGKVYYFCRTYKEQSKTACSKHSIKHDKLEAAVLHAIQQQIYIAVNYSTTVANISKVHLMKSKSVKLVNALEQNHKELAKAERYKQAAWQDWKDGEISRADYCNMKENYEKQTAELERIIKTLENENAELKKGVDAENPFLAHFWQHHNIDRLTRDVLIELVNCIIIHENRNISVKFKFADEISRITQFIEADIN</sequence>
<evidence type="ECO:0000313" key="3">
    <source>
        <dbReference type="EMBL" id="RCX16898.1"/>
    </source>
</evidence>
<dbReference type="PANTHER" id="PTHR30461">
    <property type="entry name" value="DNA-INVERTASE FROM LAMBDOID PROPHAGE"/>
    <property type="match status" value="1"/>
</dbReference>
<dbReference type="Pfam" id="PF00239">
    <property type="entry name" value="Resolvase"/>
    <property type="match status" value="1"/>
</dbReference>
<dbReference type="InterPro" id="IPR025827">
    <property type="entry name" value="Zn_ribbon_recom_dom"/>
</dbReference>
<dbReference type="RefSeq" id="WP_114297625.1">
    <property type="nucleotide sequence ID" value="NZ_QPJT01000009.1"/>
</dbReference>
<evidence type="ECO:0000313" key="4">
    <source>
        <dbReference type="Proteomes" id="UP000253034"/>
    </source>
</evidence>
<dbReference type="InterPro" id="IPR038109">
    <property type="entry name" value="DNA_bind_recomb_sf"/>
</dbReference>
<dbReference type="Gene3D" id="3.40.50.1390">
    <property type="entry name" value="Resolvase, N-terminal catalytic domain"/>
    <property type="match status" value="1"/>
</dbReference>
<feature type="domain" description="Recombinase" evidence="2">
    <location>
        <begin position="188"/>
        <end position="334"/>
    </location>
</feature>
<dbReference type="OrthoDB" id="9784557at2"/>
<reference evidence="3 4" key="1">
    <citation type="submission" date="2018-07" db="EMBL/GenBank/DDBJ databases">
        <title>Genomic Encyclopedia of Type Strains, Phase IV (KMG-IV): sequencing the most valuable type-strain genomes for metagenomic binning, comparative biology and taxonomic classification.</title>
        <authorList>
            <person name="Goeker M."/>
        </authorList>
    </citation>
    <scope>NUCLEOTIDE SEQUENCE [LARGE SCALE GENOMIC DNA]</scope>
    <source>
        <strain evidence="3 4">DSM 27016</strain>
    </source>
</reference>
<dbReference type="GO" id="GO:0000150">
    <property type="term" value="F:DNA strand exchange activity"/>
    <property type="evidence" value="ECO:0007669"/>
    <property type="project" value="InterPro"/>
</dbReference>
<dbReference type="AlphaFoldDB" id="A0A369B8H8"/>
<keyword evidence="4" id="KW-1185">Reference proteome</keyword>
<proteinExistence type="predicted"/>
<name>A0A369B8H8_9FIRM</name>
<comment type="caution">
    <text evidence="3">The sequence shown here is derived from an EMBL/GenBank/DDBJ whole genome shotgun (WGS) entry which is preliminary data.</text>
</comment>
<organism evidence="3 4">
    <name type="scientific">Anaerobacterium chartisolvens</name>
    <dbReference type="NCBI Taxonomy" id="1297424"/>
    <lineage>
        <taxon>Bacteria</taxon>
        <taxon>Bacillati</taxon>
        <taxon>Bacillota</taxon>
        <taxon>Clostridia</taxon>
        <taxon>Eubacteriales</taxon>
        <taxon>Oscillospiraceae</taxon>
        <taxon>Anaerobacterium</taxon>
    </lineage>
</organism>